<organism evidence="9 10">
    <name type="scientific">Methyloversatilis universalis (strain ATCC BAA-1314 / DSM 25237 / JCM 13912 / CCUG 52030 / FAM5)</name>
    <dbReference type="NCBI Taxonomy" id="1000565"/>
    <lineage>
        <taxon>Bacteria</taxon>
        <taxon>Pseudomonadati</taxon>
        <taxon>Pseudomonadota</taxon>
        <taxon>Betaproteobacteria</taxon>
        <taxon>Nitrosomonadales</taxon>
        <taxon>Sterolibacteriaceae</taxon>
        <taxon>Methyloversatilis</taxon>
    </lineage>
</organism>
<dbReference type="CDD" id="cd16913">
    <property type="entry name" value="YkuD_like"/>
    <property type="match status" value="1"/>
</dbReference>
<comment type="pathway">
    <text evidence="1 7">Cell wall biogenesis; peptidoglycan biosynthesis.</text>
</comment>
<dbReference type="EMBL" id="AFHG01000029">
    <property type="protein sequence ID" value="EGK73180.1"/>
    <property type="molecule type" value="Genomic_DNA"/>
</dbReference>
<keyword evidence="10" id="KW-1185">Reference proteome</keyword>
<dbReference type="STRING" id="1000565.METUNv1_00352"/>
<feature type="active site" description="Nucleophile" evidence="7">
    <location>
        <position position="258"/>
    </location>
</feature>
<sequence length="409" mass="46472">MSAWQHPGSRAFARVLRNALLLSSLCVPLAIGSGQSGDAVRYSDSGPEPMLEQVFRQIEHKRLDLALEQVDALLRIWPNFRLGHLIRGDLLLARASALTTIGNAPNAPAERLADLRDEAVVRIRAYRDKPPVDSVPRYLLQMPADQRHAVVVDTRRSRLYLYENVNGRPRFVADWYVSHGRLGTDKTREGDKKTPLGVYQVTGFLPPERLTDFYGAGALPINYPNAWDRKQGKNGHGIWLHGTPSDTFSRPPRASDGCVVLANPDFLALNRYLQGAPVPVVISDQVEWLSLDDWQAERSEFNRAMEQWRVDWESRNPDRLLAHYSPKFSADGKDFAAFARSKRDALVTKQWIKVGVRNLSTFRNPGRDPVVVVTFEQDYRSDALSNVMRKQQYWQKENGRWRIVFEGSA</sequence>
<dbReference type="PROSITE" id="PS52029">
    <property type="entry name" value="LD_TPASE"/>
    <property type="match status" value="1"/>
</dbReference>
<dbReference type="GO" id="GO:0008360">
    <property type="term" value="P:regulation of cell shape"/>
    <property type="evidence" value="ECO:0007669"/>
    <property type="project" value="UniProtKB-UniRule"/>
</dbReference>
<dbReference type="RefSeq" id="WP_008058229.1">
    <property type="nucleotide sequence ID" value="NZ_AFHG01000029.1"/>
</dbReference>
<evidence type="ECO:0000313" key="10">
    <source>
        <dbReference type="Proteomes" id="UP000005019"/>
    </source>
</evidence>
<evidence type="ECO:0000259" key="8">
    <source>
        <dbReference type="PROSITE" id="PS52029"/>
    </source>
</evidence>
<reference evidence="9 10" key="1">
    <citation type="journal article" date="2011" name="J. Bacteriol.">
        <title>Genome sequence of Methyloversatilis universalis FAM5T, a methylotrophic representative of the order Rhodocyclales.</title>
        <authorList>
            <person name="Kittichotirat W."/>
            <person name="Good N.M."/>
            <person name="Hall R."/>
            <person name="Bringel F."/>
            <person name="Lajus A."/>
            <person name="Medigue C."/>
            <person name="Smalley N.E."/>
            <person name="Beck D."/>
            <person name="Bumgarner R."/>
            <person name="Vuilleumier S."/>
            <person name="Kalyuzhnaya M.G."/>
        </authorList>
    </citation>
    <scope>NUCLEOTIDE SEQUENCE [LARGE SCALE GENOMIC DNA]</scope>
    <source>
        <strain evidence="10">ATCC BAA-1314 / JCM 13912 / FAM5</strain>
    </source>
</reference>
<dbReference type="UniPathway" id="UPA00219"/>
<dbReference type="Pfam" id="PF24125">
    <property type="entry name" value="Cds6_C"/>
    <property type="match status" value="1"/>
</dbReference>
<keyword evidence="4 7" id="KW-0133">Cell shape</keyword>
<keyword evidence="6 7" id="KW-0961">Cell wall biogenesis/degradation</keyword>
<evidence type="ECO:0000256" key="6">
    <source>
        <dbReference type="ARBA" id="ARBA00023316"/>
    </source>
</evidence>
<dbReference type="GO" id="GO:0004180">
    <property type="term" value="F:carboxypeptidase activity"/>
    <property type="evidence" value="ECO:0007669"/>
    <property type="project" value="UniProtKB-ARBA"/>
</dbReference>
<evidence type="ECO:0000256" key="3">
    <source>
        <dbReference type="ARBA" id="ARBA00022679"/>
    </source>
</evidence>
<comment type="similarity">
    <text evidence="2">Belongs to the YkuD family.</text>
</comment>
<feature type="active site" description="Proton donor/acceptor" evidence="7">
    <location>
        <position position="241"/>
    </location>
</feature>
<dbReference type="InterPro" id="IPR032710">
    <property type="entry name" value="NTF2-like_dom_sf"/>
</dbReference>
<evidence type="ECO:0000256" key="4">
    <source>
        <dbReference type="ARBA" id="ARBA00022960"/>
    </source>
</evidence>
<dbReference type="AlphaFoldDB" id="F5R802"/>
<dbReference type="InterPro" id="IPR038063">
    <property type="entry name" value="Transpep_catalytic_dom"/>
</dbReference>
<comment type="caution">
    <text evidence="9">The sequence shown here is derived from an EMBL/GenBank/DDBJ whole genome shotgun (WGS) entry which is preliminary data.</text>
</comment>
<gene>
    <name evidence="9" type="ORF">METUNv1_00352</name>
</gene>
<proteinExistence type="inferred from homology"/>
<dbReference type="PANTHER" id="PTHR36699">
    <property type="entry name" value="LD-TRANSPEPTIDASE"/>
    <property type="match status" value="1"/>
</dbReference>
<dbReference type="GO" id="GO:0016740">
    <property type="term" value="F:transferase activity"/>
    <property type="evidence" value="ECO:0007669"/>
    <property type="project" value="UniProtKB-KW"/>
</dbReference>
<keyword evidence="3" id="KW-0808">Transferase</keyword>
<dbReference type="eggNOG" id="COG3034">
    <property type="taxonomic scope" value="Bacteria"/>
</dbReference>
<dbReference type="Pfam" id="PF03734">
    <property type="entry name" value="YkuD"/>
    <property type="match status" value="1"/>
</dbReference>
<dbReference type="Proteomes" id="UP000005019">
    <property type="component" value="Unassembled WGS sequence"/>
</dbReference>
<dbReference type="Gene3D" id="2.40.440.10">
    <property type="entry name" value="L,D-transpeptidase catalytic domain-like"/>
    <property type="match status" value="1"/>
</dbReference>
<feature type="domain" description="L,D-TPase catalytic" evidence="8">
    <location>
        <begin position="148"/>
        <end position="281"/>
    </location>
</feature>
<dbReference type="GO" id="GO:0071555">
    <property type="term" value="P:cell wall organization"/>
    <property type="evidence" value="ECO:0007669"/>
    <property type="project" value="UniProtKB-UniRule"/>
</dbReference>
<keyword evidence="5 7" id="KW-0573">Peptidoglycan synthesis</keyword>
<protein>
    <submittedName>
        <fullName evidence="9">Exported protein</fullName>
    </submittedName>
</protein>
<dbReference type="GO" id="GO:0009252">
    <property type="term" value="P:peptidoglycan biosynthetic process"/>
    <property type="evidence" value="ECO:0007669"/>
    <property type="project" value="UniProtKB-UniPathway"/>
</dbReference>
<dbReference type="PANTHER" id="PTHR36699:SF1">
    <property type="entry name" value="L,D-TRANSPEPTIDASE YAFK-RELATED"/>
    <property type="match status" value="1"/>
</dbReference>
<dbReference type="SUPFAM" id="SSF141523">
    <property type="entry name" value="L,D-transpeptidase catalytic domain-like"/>
    <property type="match status" value="1"/>
</dbReference>
<accession>F5R802</accession>
<dbReference type="InterPro" id="IPR005490">
    <property type="entry name" value="LD_TPept_cat_dom"/>
</dbReference>
<evidence type="ECO:0000256" key="7">
    <source>
        <dbReference type="PROSITE-ProRule" id="PRU01373"/>
    </source>
</evidence>
<evidence type="ECO:0000256" key="5">
    <source>
        <dbReference type="ARBA" id="ARBA00022984"/>
    </source>
</evidence>
<evidence type="ECO:0000256" key="2">
    <source>
        <dbReference type="ARBA" id="ARBA00005992"/>
    </source>
</evidence>
<dbReference type="InterPro" id="IPR056203">
    <property type="entry name" value="Cds6_C"/>
</dbReference>
<evidence type="ECO:0000256" key="1">
    <source>
        <dbReference type="ARBA" id="ARBA00004752"/>
    </source>
</evidence>
<dbReference type="OrthoDB" id="9809748at2"/>
<name>F5R802_METUF</name>
<evidence type="ECO:0000313" key="9">
    <source>
        <dbReference type="EMBL" id="EGK73180.1"/>
    </source>
</evidence>
<dbReference type="SUPFAM" id="SSF54427">
    <property type="entry name" value="NTF2-like"/>
    <property type="match status" value="1"/>
</dbReference>